<evidence type="ECO:0000313" key="3">
    <source>
        <dbReference type="Proteomes" id="UP000091820"/>
    </source>
</evidence>
<protein>
    <submittedName>
        <fullName evidence="2">Uncharacterized protein</fullName>
    </submittedName>
</protein>
<evidence type="ECO:0000313" key="2">
    <source>
        <dbReference type="EnsemblMetazoa" id="GBRI015264-PA"/>
    </source>
</evidence>
<dbReference type="AlphaFoldDB" id="A0A1A9WD62"/>
<evidence type="ECO:0000256" key="1">
    <source>
        <dbReference type="SAM" id="Phobius"/>
    </source>
</evidence>
<sequence length="173" mass="18721">MKRMHAREEKFYNKLGALVPWVCLLGEFSKQNKELTIIVKAKQVNRSSIELNPLKTFDKQTMSPSALYHDLLFGVLAVLAAAAAAAVAAVVQRPHENLLPSMMAAGCGGGGGISKGAFVRSTPTPRAPMVTPSSSLPILAQLPPPASRRLLEWLESLFIINRLECVSKVLKST</sequence>
<keyword evidence="1" id="KW-1133">Transmembrane helix</keyword>
<organism evidence="2 3">
    <name type="scientific">Glossina brevipalpis</name>
    <dbReference type="NCBI Taxonomy" id="37001"/>
    <lineage>
        <taxon>Eukaryota</taxon>
        <taxon>Metazoa</taxon>
        <taxon>Ecdysozoa</taxon>
        <taxon>Arthropoda</taxon>
        <taxon>Hexapoda</taxon>
        <taxon>Insecta</taxon>
        <taxon>Pterygota</taxon>
        <taxon>Neoptera</taxon>
        <taxon>Endopterygota</taxon>
        <taxon>Diptera</taxon>
        <taxon>Brachycera</taxon>
        <taxon>Muscomorpha</taxon>
        <taxon>Hippoboscoidea</taxon>
        <taxon>Glossinidae</taxon>
        <taxon>Glossina</taxon>
    </lineage>
</organism>
<name>A0A1A9WD62_9MUSC</name>
<dbReference type="VEuPathDB" id="VectorBase:GBRI015264"/>
<feature type="transmembrane region" description="Helical" evidence="1">
    <location>
        <begin position="71"/>
        <end position="91"/>
    </location>
</feature>
<proteinExistence type="predicted"/>
<reference evidence="3" key="1">
    <citation type="submission" date="2014-03" db="EMBL/GenBank/DDBJ databases">
        <authorList>
            <person name="Aksoy S."/>
            <person name="Warren W."/>
            <person name="Wilson R.K."/>
        </authorList>
    </citation>
    <scope>NUCLEOTIDE SEQUENCE [LARGE SCALE GENOMIC DNA]</scope>
    <source>
        <strain evidence="3">IAEA</strain>
    </source>
</reference>
<accession>A0A1A9WD62</accession>
<keyword evidence="1" id="KW-0472">Membrane</keyword>
<keyword evidence="3" id="KW-1185">Reference proteome</keyword>
<reference evidence="2" key="2">
    <citation type="submission" date="2020-05" db="UniProtKB">
        <authorList>
            <consortium name="EnsemblMetazoa"/>
        </authorList>
    </citation>
    <scope>IDENTIFICATION</scope>
    <source>
        <strain evidence="2">IAEA</strain>
    </source>
</reference>
<dbReference type="Proteomes" id="UP000091820">
    <property type="component" value="Unassembled WGS sequence"/>
</dbReference>
<dbReference type="EnsemblMetazoa" id="GBRI015264-RA">
    <property type="protein sequence ID" value="GBRI015264-PA"/>
    <property type="gene ID" value="GBRI015264"/>
</dbReference>
<keyword evidence="1" id="KW-0812">Transmembrane</keyword>